<organism evidence="1 2">
    <name type="scientific">Subsaximicrobium wynnwilliamsii</name>
    <dbReference type="NCBI Taxonomy" id="291179"/>
    <lineage>
        <taxon>Bacteria</taxon>
        <taxon>Pseudomonadati</taxon>
        <taxon>Bacteroidota</taxon>
        <taxon>Flavobacteriia</taxon>
        <taxon>Flavobacteriales</taxon>
        <taxon>Flavobacteriaceae</taxon>
        <taxon>Subsaximicrobium</taxon>
    </lineage>
</organism>
<name>A0A5C6ZBX6_9FLAO</name>
<protein>
    <submittedName>
        <fullName evidence="1">Uncharacterized protein</fullName>
    </submittedName>
</protein>
<sequence>MQTHHIRFIDNSYDLEIAEQLLSRIISQKIAFLEDRIKETDPDDEDELNQLKLRISDLNAECRSLDLLIKEHDGEYVEMEIGCTIVMSIKKIETT</sequence>
<evidence type="ECO:0000313" key="2">
    <source>
        <dbReference type="Proteomes" id="UP000321578"/>
    </source>
</evidence>
<dbReference type="RefSeq" id="WP_147088540.1">
    <property type="nucleotide sequence ID" value="NZ_VORM01000068.1"/>
</dbReference>
<comment type="caution">
    <text evidence="1">The sequence shown here is derived from an EMBL/GenBank/DDBJ whole genome shotgun (WGS) entry which is preliminary data.</text>
</comment>
<reference evidence="1 2" key="1">
    <citation type="submission" date="2019-08" db="EMBL/GenBank/DDBJ databases">
        <title>Genomes of Subsaximicrobium wynnwilliamsii strains.</title>
        <authorList>
            <person name="Bowman J.P."/>
        </authorList>
    </citation>
    <scope>NUCLEOTIDE SEQUENCE [LARGE SCALE GENOMIC DNA]</scope>
    <source>
        <strain evidence="1 2">2-80-2</strain>
    </source>
</reference>
<proteinExistence type="predicted"/>
<dbReference type="Proteomes" id="UP000321578">
    <property type="component" value="Unassembled WGS sequence"/>
</dbReference>
<accession>A0A5C6ZBX6</accession>
<dbReference type="AlphaFoldDB" id="A0A5C6ZBX6"/>
<evidence type="ECO:0000313" key="1">
    <source>
        <dbReference type="EMBL" id="TXD86361.1"/>
    </source>
</evidence>
<gene>
    <name evidence="1" type="ORF">ESY86_20365</name>
</gene>
<dbReference type="EMBL" id="VORO01000067">
    <property type="protein sequence ID" value="TXD86361.1"/>
    <property type="molecule type" value="Genomic_DNA"/>
</dbReference>
<dbReference type="OrthoDB" id="1444331at2"/>
<keyword evidence="2" id="KW-1185">Reference proteome</keyword>